<keyword evidence="8 10" id="KW-0482">Metalloprotease</keyword>
<dbReference type="InterPro" id="IPR001567">
    <property type="entry name" value="Pept_M3A_M3B_dom"/>
</dbReference>
<dbReference type="Proteomes" id="UP000694924">
    <property type="component" value="Unplaced"/>
</dbReference>
<keyword evidence="7" id="KW-0809">Transit peptide</keyword>
<evidence type="ECO:0000256" key="9">
    <source>
        <dbReference type="ARBA" id="ARBA00023128"/>
    </source>
</evidence>
<dbReference type="Gene3D" id="3.40.390.10">
    <property type="entry name" value="Collagenase (Catalytic Domain)"/>
    <property type="match status" value="1"/>
</dbReference>
<gene>
    <name evidence="13" type="primary">LOC107072624</name>
</gene>
<dbReference type="InterPro" id="IPR033851">
    <property type="entry name" value="M3A_MIP"/>
</dbReference>
<dbReference type="Gene3D" id="1.10.1370.10">
    <property type="entry name" value="Neurolysin, domain 3"/>
    <property type="match status" value="1"/>
</dbReference>
<proteinExistence type="inferred from homology"/>
<protein>
    <submittedName>
        <fullName evidence="13">Mitochondrial intermediate peptidase</fullName>
    </submittedName>
</protein>
<evidence type="ECO:0000256" key="5">
    <source>
        <dbReference type="ARBA" id="ARBA00022801"/>
    </source>
</evidence>
<evidence type="ECO:0000313" key="12">
    <source>
        <dbReference type="Proteomes" id="UP000694924"/>
    </source>
</evidence>
<feature type="domain" description="Peptidase M3A/M3B catalytic" evidence="11">
    <location>
        <begin position="237"/>
        <end position="678"/>
    </location>
</feature>
<keyword evidence="12" id="KW-1185">Reference proteome</keyword>
<evidence type="ECO:0000313" key="13">
    <source>
        <dbReference type="RefSeq" id="XP_015188195.1"/>
    </source>
</evidence>
<keyword evidence="6 10" id="KW-0862">Zinc</keyword>
<dbReference type="RefSeq" id="XP_015188195.1">
    <property type="nucleotide sequence ID" value="XM_015332709.1"/>
</dbReference>
<evidence type="ECO:0000256" key="8">
    <source>
        <dbReference type="ARBA" id="ARBA00023049"/>
    </source>
</evidence>
<evidence type="ECO:0000256" key="4">
    <source>
        <dbReference type="ARBA" id="ARBA00022723"/>
    </source>
</evidence>
<keyword evidence="9" id="KW-0496">Mitochondrion</keyword>
<comment type="cofactor">
    <cofactor evidence="10">
        <name>Zn(2+)</name>
        <dbReference type="ChEBI" id="CHEBI:29105"/>
    </cofactor>
    <text evidence="10">Binds 1 zinc ion.</text>
</comment>
<dbReference type="CDD" id="cd06457">
    <property type="entry name" value="M3A_MIP"/>
    <property type="match status" value="1"/>
</dbReference>
<evidence type="ECO:0000256" key="2">
    <source>
        <dbReference type="ARBA" id="ARBA00006040"/>
    </source>
</evidence>
<accession>A0ABM1J6V7</accession>
<dbReference type="GeneID" id="107072624"/>
<comment type="subcellular location">
    <subcellularLocation>
        <location evidence="1">Mitochondrion</location>
    </subcellularLocation>
</comment>
<sequence>MMQRLNKRILKYLNMYRHVNTWSPLATAFNSIRKVEHGLDFSKKETGLFCIPELKDANGFQTLKDQVFAQTDSLIAEATDVKRKRNMVEIFDELSDTLCKVADLSEFIRIAHPNIEFVEAAEDTSISLSSVVEKLNTHSELYNALQHVVKNGDIFKTSPIDEHVAKLFLFDFEQSGIHLPEEQKQQVVMLNDDILQTGQKFMAGTVNARSVRADILPENIRKNFQMDNGQILVNGLYTDSPNTIVREAAYKLFLYPDEQQDYLLIKLLNCRHQLAQTCGFPTYAHRAVRGSTVQTPEAVNDFLNILNNDLQSKAMQDFQEMQIMKDAESSSVKQNLMPWDTAYFMSLAKKTWLNTSSNEFVPYFSLGSCMDGLNYLVQALYGIRLESVATLSGEVWAPNIHKLAVIDKDETTLGYIYCDFFERKGKPNQDCHFAIRGGKQLSDGSYQTPIVVIMLSLSPPRWSNPCLLNPSSVDNLFHEMGHALHSMLGRTKYQHVTGTRCSTDFAEVPSVLMEYFASDSRVLSMFAKHYQTNEQIPDYLLQKLCASKHIFCASELQNQVFYSMLDHVYHSNKLERSTTEILKDIQEKYYGLPYIENTAWQLRFSHLVGYGAKYYSYLISRAIASWIWQTYFQNDPLSRVAGEKYRWECLTHGGGKPPSLLVSDFLHKTASPSNFANSLLNEIDIRNEYVQTIKKLK</sequence>
<dbReference type="InterPro" id="IPR024079">
    <property type="entry name" value="MetalloPept_cat_dom_sf"/>
</dbReference>
<organism evidence="12 13">
    <name type="scientific">Polistes dominula</name>
    <name type="common">European paper wasp</name>
    <name type="synonym">Vespa dominula</name>
    <dbReference type="NCBI Taxonomy" id="743375"/>
    <lineage>
        <taxon>Eukaryota</taxon>
        <taxon>Metazoa</taxon>
        <taxon>Ecdysozoa</taxon>
        <taxon>Arthropoda</taxon>
        <taxon>Hexapoda</taxon>
        <taxon>Insecta</taxon>
        <taxon>Pterygota</taxon>
        <taxon>Neoptera</taxon>
        <taxon>Endopterygota</taxon>
        <taxon>Hymenoptera</taxon>
        <taxon>Apocrita</taxon>
        <taxon>Aculeata</taxon>
        <taxon>Vespoidea</taxon>
        <taxon>Vespidae</taxon>
        <taxon>Polistinae</taxon>
        <taxon>Polistini</taxon>
        <taxon>Polistes</taxon>
    </lineage>
</organism>
<dbReference type="Pfam" id="PF01432">
    <property type="entry name" value="Peptidase_M3"/>
    <property type="match status" value="1"/>
</dbReference>
<keyword evidence="5 10" id="KW-0378">Hydrolase</keyword>
<evidence type="ECO:0000256" key="7">
    <source>
        <dbReference type="ARBA" id="ARBA00022946"/>
    </source>
</evidence>
<keyword evidence="3 10" id="KW-0645">Protease</keyword>
<name>A0ABM1J6V7_POLDO</name>
<dbReference type="SUPFAM" id="SSF55486">
    <property type="entry name" value="Metalloproteases ('zincins'), catalytic domain"/>
    <property type="match status" value="1"/>
</dbReference>
<keyword evidence="4 10" id="KW-0479">Metal-binding</keyword>
<dbReference type="PANTHER" id="PTHR11804">
    <property type="entry name" value="PROTEASE M3 THIMET OLIGOPEPTIDASE-RELATED"/>
    <property type="match status" value="1"/>
</dbReference>
<dbReference type="InterPro" id="IPR024077">
    <property type="entry name" value="Neurolysin/TOP_dom2"/>
</dbReference>
<evidence type="ECO:0000256" key="6">
    <source>
        <dbReference type="ARBA" id="ARBA00022833"/>
    </source>
</evidence>
<evidence type="ECO:0000256" key="3">
    <source>
        <dbReference type="ARBA" id="ARBA00022670"/>
    </source>
</evidence>
<evidence type="ECO:0000256" key="1">
    <source>
        <dbReference type="ARBA" id="ARBA00004173"/>
    </source>
</evidence>
<dbReference type="InterPro" id="IPR045090">
    <property type="entry name" value="Pept_M3A_M3B"/>
</dbReference>
<evidence type="ECO:0000256" key="10">
    <source>
        <dbReference type="RuleBase" id="RU003435"/>
    </source>
</evidence>
<comment type="similarity">
    <text evidence="2 10">Belongs to the peptidase M3 family.</text>
</comment>
<dbReference type="PANTHER" id="PTHR11804:SF79">
    <property type="entry name" value="MITOCHONDRIAL INTERMEDIATE PEPTIDASE"/>
    <property type="match status" value="1"/>
</dbReference>
<reference evidence="13" key="1">
    <citation type="submission" date="2025-08" db="UniProtKB">
        <authorList>
            <consortium name="RefSeq"/>
        </authorList>
    </citation>
    <scope>IDENTIFICATION</scope>
    <source>
        <tissue evidence="13">Whole body</tissue>
    </source>
</reference>
<evidence type="ECO:0000259" key="11">
    <source>
        <dbReference type="Pfam" id="PF01432"/>
    </source>
</evidence>